<dbReference type="VEuPathDB" id="FungiDB:CHGG_03200"/>
<dbReference type="EMBL" id="CH408030">
    <property type="protein sequence ID" value="EAQ91265.1"/>
    <property type="molecule type" value="Genomic_DNA"/>
</dbReference>
<protein>
    <submittedName>
        <fullName evidence="1">Uncharacterized protein</fullName>
    </submittedName>
</protein>
<dbReference type="Proteomes" id="UP000001056">
    <property type="component" value="Unassembled WGS sequence"/>
</dbReference>
<dbReference type="HOGENOM" id="CLU_936900_0_0_1"/>
<dbReference type="PANTHER" id="PTHR36681">
    <property type="entry name" value="NUCLEAR GTPASE, GERMINAL CENTER-ASSOCIATED, TANDEM DUPLICATE 3"/>
    <property type="match status" value="1"/>
</dbReference>
<evidence type="ECO:0000313" key="2">
    <source>
        <dbReference type="Proteomes" id="UP000001056"/>
    </source>
</evidence>
<dbReference type="AlphaFoldDB" id="Q2H9A4"/>
<dbReference type="RefSeq" id="XP_001229716.1">
    <property type="nucleotide sequence ID" value="XM_001229715.1"/>
</dbReference>
<dbReference type="STRING" id="306901.Q2H9A4"/>
<keyword evidence="2" id="KW-1185">Reference proteome</keyword>
<evidence type="ECO:0000313" key="1">
    <source>
        <dbReference type="EMBL" id="EAQ91265.1"/>
    </source>
</evidence>
<dbReference type="InParanoid" id="Q2H9A4"/>
<name>Q2H9A4_CHAGB</name>
<reference evidence="2" key="1">
    <citation type="journal article" date="2015" name="Genome Announc.">
        <title>Draft genome sequence of the cellulolytic fungus Chaetomium globosum.</title>
        <authorList>
            <person name="Cuomo C.A."/>
            <person name="Untereiner W.A."/>
            <person name="Ma L.-J."/>
            <person name="Grabherr M."/>
            <person name="Birren B.W."/>
        </authorList>
    </citation>
    <scope>NUCLEOTIDE SEQUENCE [LARGE SCALE GENOMIC DNA]</scope>
    <source>
        <strain evidence="2">ATCC 6205 / CBS 148.51 / DSM 1962 / NBRC 6347 / NRRL 1970</strain>
    </source>
</reference>
<dbReference type="GeneID" id="4389070"/>
<sequence>MTIRDLPSRRNLPRAFGTMSLKSSPFSACRARHIRRSLTILPDVLRSGVFKSPRRGPMDFNTDILAATLAQSSRSFRLRMAKRPELKKAPSFALVARQVEILEHGLNDTVGFKDYLNTGQKTASRLFFPVIASGMAGAYTYGVEERGTGCFKRIKAHVVAHVKSVRDTMFKAAAQKVERALNHTINRLGFRVTTKVDKFVDLMKDDYSSLLVDLNIFKALSSSRDQIRALLSQADQQFEQVLRPIKREDTAAMDVDYEASATTPDPGKPLKIANSGCGSSFAVSANGPTSWAADGTL</sequence>
<gene>
    <name evidence="1" type="ORF">CHGG_03200</name>
</gene>
<dbReference type="PANTHER" id="PTHR36681:SF3">
    <property type="entry name" value="NUCLEAR GTPASE, GERMINAL CENTER-ASSOCIATED, TANDEM DUPLICATE 3"/>
    <property type="match status" value="1"/>
</dbReference>
<dbReference type="OrthoDB" id="3598281at2759"/>
<accession>Q2H9A4</accession>
<dbReference type="eggNOG" id="ENOG502QU12">
    <property type="taxonomic scope" value="Eukaryota"/>
</dbReference>
<proteinExistence type="predicted"/>
<organism evidence="1 2">
    <name type="scientific">Chaetomium globosum (strain ATCC 6205 / CBS 148.51 / DSM 1962 / NBRC 6347 / NRRL 1970)</name>
    <name type="common">Soil fungus</name>
    <dbReference type="NCBI Taxonomy" id="306901"/>
    <lineage>
        <taxon>Eukaryota</taxon>
        <taxon>Fungi</taxon>
        <taxon>Dikarya</taxon>
        <taxon>Ascomycota</taxon>
        <taxon>Pezizomycotina</taxon>
        <taxon>Sordariomycetes</taxon>
        <taxon>Sordariomycetidae</taxon>
        <taxon>Sordariales</taxon>
        <taxon>Chaetomiaceae</taxon>
        <taxon>Chaetomium</taxon>
    </lineage>
</organism>